<accession>A0A1L8ST71</accession>
<dbReference type="EMBL" id="JXKM01000008">
    <property type="protein sequence ID" value="OJG35168.1"/>
    <property type="molecule type" value="Genomic_DNA"/>
</dbReference>
<dbReference type="InterPro" id="IPR029068">
    <property type="entry name" value="Glyas_Bleomycin-R_OHBP_Dase"/>
</dbReference>
<organism evidence="1 2">
    <name type="scientific">Enterococcus devriesei</name>
    <dbReference type="NCBI Taxonomy" id="319970"/>
    <lineage>
        <taxon>Bacteria</taxon>
        <taxon>Bacillati</taxon>
        <taxon>Bacillota</taxon>
        <taxon>Bacilli</taxon>
        <taxon>Lactobacillales</taxon>
        <taxon>Enterococcaceae</taxon>
        <taxon>Enterococcus</taxon>
    </lineage>
</organism>
<protein>
    <recommendedName>
        <fullName evidence="3">VOC domain-containing protein</fullName>
    </recommendedName>
</protein>
<proteinExistence type="predicted"/>
<evidence type="ECO:0000313" key="1">
    <source>
        <dbReference type="EMBL" id="OJG35168.1"/>
    </source>
</evidence>
<dbReference type="AlphaFoldDB" id="A0A1L8ST71"/>
<evidence type="ECO:0000313" key="2">
    <source>
        <dbReference type="Proteomes" id="UP000183700"/>
    </source>
</evidence>
<name>A0A1L8ST71_9ENTE</name>
<dbReference type="SUPFAM" id="SSF54593">
    <property type="entry name" value="Glyoxalase/Bleomycin resistance protein/Dihydroxybiphenyl dioxygenase"/>
    <property type="match status" value="1"/>
</dbReference>
<evidence type="ECO:0008006" key="3">
    <source>
        <dbReference type="Google" id="ProtNLM"/>
    </source>
</evidence>
<dbReference type="Proteomes" id="UP000183700">
    <property type="component" value="Unassembled WGS sequence"/>
</dbReference>
<dbReference type="PANTHER" id="PTHR36437:SF2">
    <property type="entry name" value="GLYOXALASE_BLEOMYCIN RESISTANCE PROTEIN_DIOXYGENASE"/>
    <property type="match status" value="1"/>
</dbReference>
<gene>
    <name evidence="1" type="ORF">RV00_GL002999</name>
</gene>
<comment type="caution">
    <text evidence="1">The sequence shown here is derived from an EMBL/GenBank/DDBJ whole genome shotgun (WGS) entry which is preliminary data.</text>
</comment>
<keyword evidence="2" id="KW-1185">Reference proteome</keyword>
<dbReference type="Gene3D" id="3.10.180.10">
    <property type="entry name" value="2,3-Dihydroxybiphenyl 1,2-Dioxygenase, domain 1"/>
    <property type="match status" value="1"/>
</dbReference>
<sequence length="126" mass="14206">MNRLFNEQVKVILYADDVKKASTFWQSLGFIEISFEELDGSQVAEVAMSETSTTHLVIYDRAFIQKNDDEATEPSPALIFGSDDMISLYKKLQTVDVQLGDLTQIGEEYIFNFVDADGNYFVVSGK</sequence>
<dbReference type="PANTHER" id="PTHR36437">
    <property type="entry name" value="GLYOXALASE/BLEOMYCIN RESISTANCE PROTEIN/DIOXYGENASE"/>
    <property type="match status" value="1"/>
</dbReference>
<dbReference type="STRING" id="319970.RV00_GL002999"/>
<reference evidence="1 2" key="1">
    <citation type="submission" date="2014-12" db="EMBL/GenBank/DDBJ databases">
        <title>Draft genome sequences of 29 type strains of Enterococci.</title>
        <authorList>
            <person name="Zhong Z."/>
            <person name="Sun Z."/>
            <person name="Liu W."/>
            <person name="Zhang W."/>
            <person name="Zhang H."/>
        </authorList>
    </citation>
    <scope>NUCLEOTIDE SEQUENCE [LARGE SCALE GENOMIC DNA]</scope>
    <source>
        <strain evidence="1 2">DSM 22802</strain>
    </source>
</reference>